<keyword evidence="8 10" id="KW-1133">Transmembrane helix</keyword>
<dbReference type="Proteomes" id="UP000187406">
    <property type="component" value="Unassembled WGS sequence"/>
</dbReference>
<dbReference type="Gene3D" id="3.40.50.1000">
    <property type="entry name" value="HAD superfamily/HAD-like"/>
    <property type="match status" value="1"/>
</dbReference>
<dbReference type="FunFam" id="2.70.150.10:FF:000002">
    <property type="entry name" value="Copper-transporting ATPase 1, putative"/>
    <property type="match status" value="1"/>
</dbReference>
<dbReference type="Gene3D" id="2.70.150.10">
    <property type="entry name" value="Calcium-transporting ATPase, cytoplasmic transduction domain A"/>
    <property type="match status" value="1"/>
</dbReference>
<evidence type="ECO:0000256" key="8">
    <source>
        <dbReference type="ARBA" id="ARBA00022989"/>
    </source>
</evidence>
<dbReference type="Pfam" id="PF00702">
    <property type="entry name" value="Hydrolase"/>
    <property type="match status" value="1"/>
</dbReference>
<dbReference type="GO" id="GO:0046872">
    <property type="term" value="F:metal ion binding"/>
    <property type="evidence" value="ECO:0007669"/>
    <property type="project" value="UniProtKB-KW"/>
</dbReference>
<dbReference type="AlphaFoldDB" id="A0A1Q3B4Z1"/>
<evidence type="ECO:0000256" key="4">
    <source>
        <dbReference type="ARBA" id="ARBA00022723"/>
    </source>
</evidence>
<dbReference type="FunFam" id="3.30.70.100:FF:000022">
    <property type="entry name" value="Putative cadmium/zinc-transporting ATPase 3"/>
    <property type="match status" value="1"/>
</dbReference>
<feature type="compositionally biased region" description="Polar residues" evidence="11">
    <location>
        <begin position="713"/>
        <end position="729"/>
    </location>
</feature>
<proteinExistence type="inferred from homology"/>
<dbReference type="PROSITE" id="PS50846">
    <property type="entry name" value="HMA_2"/>
    <property type="match status" value="1"/>
</dbReference>
<comment type="caution">
    <text evidence="13">The sequence shown here is derived from an EMBL/GenBank/DDBJ whole genome shotgun (WGS) entry which is preliminary data.</text>
</comment>
<evidence type="ECO:0000313" key="14">
    <source>
        <dbReference type="Proteomes" id="UP000187406"/>
    </source>
</evidence>
<dbReference type="SUPFAM" id="SSF55008">
    <property type="entry name" value="HMA, heavy metal-associated domain"/>
    <property type="match status" value="1"/>
</dbReference>
<dbReference type="Gene3D" id="3.40.1110.10">
    <property type="entry name" value="Calcium-transporting ATPase, cytoplasmic domain N"/>
    <property type="match status" value="1"/>
</dbReference>
<keyword evidence="13" id="KW-0378">Hydrolase</keyword>
<sequence>MAAQENSMTKKWQKSYFDVVGLCCSTEVPLVENILKSLEGIKEYSVIVPTRTVIVVHDNLTISQLQIVKALNQARLEANVRAHGETNYKNKWPSLYAVASGVLLALSFLKYVYHPLQWLALGAVAVGIIPIILKSFTSLRNLRLDTNILMLIAVVGTIAIRDYVEAGTIVFLFTIAEWLESRAGHKASAVMTSLMSIAPQNAVIAETGDVVDVDEVKLNTFLAVKAGEVIPIDGIVVDGTCEVDEKTLTGESFPVAKQTDSTVWAGTINVNGYITVKTTALAEDCVVAKMAKLVEEAQSSKSSTQRFIDKFAQYYTPAVVIASACLAVIPVALGVHNRNHWFHLALVVLVSACPCALILSTPVATFCALTKAAKSGLLVKGGDCLEILSKIKIMAFDKTGTITRGEFVVVDFRSLCEDISMQKLLYWVSSIESKSSHPMAASLVEHGRSLSIEPKPDDVVNFQNFPGEGVYGEIDGKDIYIGSKKIALRTGCESVPTLEGDTKGGKTIGYIFSGAILIGIFNLSDACRSGAGEAIKELKLLGIKTAMLTGDNEAAAMHAQEQLGKALDVVHAELLPRDKAKIVEDFKKDGPTAMVGDGLNDAPALAAADIGISMGISGSALATETGNVILMSNDLRKVPKAIQLARKTHRKVVENVILSISAKSAILALAAAGHPLIWAAVLADVGTCVLVILNSMLLLRGTHEHEGKCCKSSATSHAHKNGCNTKTSDNQSSHNNKHCCSNSKEDMPPKCSSRNCASKCESNNKDCCSKEKALKECKPQTSCSQKSASRCEAQKECQTEKCASKCNLKSFNLNSCEDSKCRDNHSSHNNKHCCSNSKEHMPRNCASKCESNNKDCCSKKKDLKECKPQTSCSHKSASRCEAQKECQTEKCTSKCNLKSFNLNSCEDSKCMESDEKHSGHASSGGFHEAKHCGHGSHGIVIHELDQSYDNHLNHGHSSSQSLISYVAAKCSNLIDLRSNSAEGDDSIHEEDHDKHGCCEMDAHDLVSDSPCNLLKHCSEENGHRMSNNGHCHSMHHGENHEKNHVDHEAVEPTTDSGCNHHHHHRRLEVHPNVPTNSGCDNHHPQSTEGYPKLRNCCTVIAIEPGASSSMHACTSLKKTETGGCCRSYIKECCKHGHFGSGFGGGLTEIITE</sequence>
<keyword evidence="9 10" id="KW-0472">Membrane</keyword>
<feature type="transmembrane region" description="Helical" evidence="10">
    <location>
        <begin position="95"/>
        <end position="113"/>
    </location>
</feature>
<keyword evidence="5 10" id="KW-0547">Nucleotide-binding</keyword>
<dbReference type="GO" id="GO:0016887">
    <property type="term" value="F:ATP hydrolysis activity"/>
    <property type="evidence" value="ECO:0007669"/>
    <property type="project" value="InterPro"/>
</dbReference>
<dbReference type="NCBIfam" id="TIGR01512">
    <property type="entry name" value="ATPase-IB2_Cd"/>
    <property type="match status" value="1"/>
</dbReference>
<dbReference type="Pfam" id="PF00122">
    <property type="entry name" value="E1-E2_ATPase"/>
    <property type="match status" value="1"/>
</dbReference>
<dbReference type="NCBIfam" id="TIGR01494">
    <property type="entry name" value="ATPase_P-type"/>
    <property type="match status" value="1"/>
</dbReference>
<feature type="transmembrane region" description="Helical" evidence="10">
    <location>
        <begin position="118"/>
        <end position="136"/>
    </location>
</feature>
<evidence type="ECO:0000256" key="5">
    <source>
        <dbReference type="ARBA" id="ARBA00022741"/>
    </source>
</evidence>
<dbReference type="GO" id="GO:0019829">
    <property type="term" value="F:ATPase-coupled monoatomic cation transmembrane transporter activity"/>
    <property type="evidence" value="ECO:0007669"/>
    <property type="project" value="InterPro"/>
</dbReference>
<dbReference type="PRINTS" id="PR00119">
    <property type="entry name" value="CATATPASE"/>
</dbReference>
<dbReference type="SFLD" id="SFLDF00027">
    <property type="entry name" value="p-type_atpase"/>
    <property type="match status" value="1"/>
</dbReference>
<dbReference type="GO" id="GO:0005524">
    <property type="term" value="F:ATP binding"/>
    <property type="evidence" value="ECO:0007669"/>
    <property type="project" value="UniProtKB-UniRule"/>
</dbReference>
<dbReference type="InterPro" id="IPR044492">
    <property type="entry name" value="P_typ_ATPase_HD_dom"/>
</dbReference>
<name>A0A1Q3B4Z1_CEPFO</name>
<keyword evidence="6 10" id="KW-0067">ATP-binding</keyword>
<evidence type="ECO:0000256" key="7">
    <source>
        <dbReference type="ARBA" id="ARBA00022967"/>
    </source>
</evidence>
<evidence type="ECO:0000256" key="2">
    <source>
        <dbReference type="ARBA" id="ARBA00006024"/>
    </source>
</evidence>
<dbReference type="SFLD" id="SFLDG00002">
    <property type="entry name" value="C1.7:_P-type_atpase_like"/>
    <property type="match status" value="1"/>
</dbReference>
<dbReference type="STRING" id="3775.A0A1Q3B4Z1"/>
<dbReference type="InterPro" id="IPR008250">
    <property type="entry name" value="ATPase_P-typ_transduc_dom_A_sf"/>
</dbReference>
<dbReference type="InterPro" id="IPR023298">
    <property type="entry name" value="ATPase_P-typ_TM_dom_sf"/>
</dbReference>
<dbReference type="SUPFAM" id="SSF81653">
    <property type="entry name" value="Calcium ATPase, transduction domain A"/>
    <property type="match status" value="1"/>
</dbReference>
<dbReference type="InParanoid" id="A0A1Q3B4Z1"/>
<keyword evidence="3 10" id="KW-0812">Transmembrane</keyword>
<protein>
    <submittedName>
        <fullName evidence="13">E1-E2_ATPase domain-containing protein/Hydrolase domain-containing protein</fullName>
    </submittedName>
</protein>
<dbReference type="SUPFAM" id="SSF81665">
    <property type="entry name" value="Calcium ATPase, transmembrane domain M"/>
    <property type="match status" value="1"/>
</dbReference>
<keyword evidence="7" id="KW-1278">Translocase</keyword>
<dbReference type="SFLD" id="SFLDS00003">
    <property type="entry name" value="Haloacid_Dehalogenase"/>
    <property type="match status" value="1"/>
</dbReference>
<keyword evidence="14" id="KW-1185">Reference proteome</keyword>
<comment type="similarity">
    <text evidence="2 10">Belongs to the cation transport ATPase (P-type) (TC 3.A.3) family. Type IB subfamily.</text>
</comment>
<dbReference type="InterPro" id="IPR036412">
    <property type="entry name" value="HAD-like_sf"/>
</dbReference>
<dbReference type="OrthoDB" id="432719at2759"/>
<feature type="transmembrane region" description="Helical" evidence="10">
    <location>
        <begin position="148"/>
        <end position="176"/>
    </location>
</feature>
<dbReference type="EMBL" id="BDDD01000292">
    <property type="protein sequence ID" value="GAV63077.1"/>
    <property type="molecule type" value="Genomic_DNA"/>
</dbReference>
<dbReference type="FunCoup" id="A0A1Q3B4Z1">
    <property type="interactions" value="30"/>
</dbReference>
<accession>A0A1Q3B4Z1</accession>
<dbReference type="InterPro" id="IPR023214">
    <property type="entry name" value="HAD_sf"/>
</dbReference>
<gene>
    <name evidence="13" type="ORF">CFOL_v3_06599</name>
</gene>
<evidence type="ECO:0000259" key="12">
    <source>
        <dbReference type="PROSITE" id="PS50846"/>
    </source>
</evidence>
<dbReference type="InterPro" id="IPR051014">
    <property type="entry name" value="Cation_Transport_ATPase_IB"/>
</dbReference>
<feature type="region of interest" description="Disordered" evidence="11">
    <location>
        <begin position="713"/>
        <end position="735"/>
    </location>
</feature>
<feature type="domain" description="HMA" evidence="12">
    <location>
        <begin position="13"/>
        <end position="79"/>
    </location>
</feature>
<dbReference type="PROSITE" id="PS00154">
    <property type="entry name" value="ATPASE_E1_E2"/>
    <property type="match status" value="1"/>
</dbReference>
<reference evidence="14" key="1">
    <citation type="submission" date="2016-04" db="EMBL/GenBank/DDBJ databases">
        <title>Cephalotus genome sequencing.</title>
        <authorList>
            <person name="Fukushima K."/>
            <person name="Hasebe M."/>
            <person name="Fang X."/>
        </authorList>
    </citation>
    <scope>NUCLEOTIDE SEQUENCE [LARGE SCALE GENOMIC DNA]</scope>
    <source>
        <strain evidence="14">cv. St1</strain>
    </source>
</reference>
<dbReference type="InterPro" id="IPR036163">
    <property type="entry name" value="HMA_dom_sf"/>
</dbReference>
<evidence type="ECO:0000256" key="6">
    <source>
        <dbReference type="ARBA" id="ARBA00022840"/>
    </source>
</evidence>
<dbReference type="InterPro" id="IPR027256">
    <property type="entry name" value="P-typ_ATPase_IB"/>
</dbReference>
<organism evidence="13 14">
    <name type="scientific">Cephalotus follicularis</name>
    <name type="common">Albany pitcher plant</name>
    <dbReference type="NCBI Taxonomy" id="3775"/>
    <lineage>
        <taxon>Eukaryota</taxon>
        <taxon>Viridiplantae</taxon>
        <taxon>Streptophyta</taxon>
        <taxon>Embryophyta</taxon>
        <taxon>Tracheophyta</taxon>
        <taxon>Spermatophyta</taxon>
        <taxon>Magnoliopsida</taxon>
        <taxon>eudicotyledons</taxon>
        <taxon>Gunneridae</taxon>
        <taxon>Pentapetalae</taxon>
        <taxon>rosids</taxon>
        <taxon>fabids</taxon>
        <taxon>Oxalidales</taxon>
        <taxon>Cephalotaceae</taxon>
        <taxon>Cephalotus</taxon>
    </lineage>
</organism>
<feature type="transmembrane region" description="Helical" evidence="10">
    <location>
        <begin position="341"/>
        <end position="369"/>
    </location>
</feature>
<dbReference type="InterPro" id="IPR059000">
    <property type="entry name" value="ATPase_P-type_domA"/>
</dbReference>
<dbReference type="InterPro" id="IPR018303">
    <property type="entry name" value="ATPase_P-typ_P_site"/>
</dbReference>
<dbReference type="PANTHER" id="PTHR48085">
    <property type="entry name" value="CADMIUM/ZINC-TRANSPORTING ATPASE HMA2-RELATED"/>
    <property type="match status" value="1"/>
</dbReference>
<evidence type="ECO:0000313" key="13">
    <source>
        <dbReference type="EMBL" id="GAV63077.1"/>
    </source>
</evidence>
<dbReference type="InterPro" id="IPR006121">
    <property type="entry name" value="HMA_dom"/>
</dbReference>
<comment type="subcellular location">
    <subcellularLocation>
        <location evidence="1">Membrane</location>
        <topology evidence="1">Multi-pass membrane protein</topology>
    </subcellularLocation>
</comment>
<dbReference type="InterPro" id="IPR023299">
    <property type="entry name" value="ATPase_P-typ_cyto_dom_N"/>
</dbReference>
<feature type="transmembrane region" description="Helical" evidence="10">
    <location>
        <begin position="314"/>
        <end position="335"/>
    </location>
</feature>
<dbReference type="CDD" id="cd02079">
    <property type="entry name" value="P-type_ATPase_HM"/>
    <property type="match status" value="1"/>
</dbReference>
<dbReference type="SUPFAM" id="SSF56784">
    <property type="entry name" value="HAD-like"/>
    <property type="match status" value="1"/>
</dbReference>
<dbReference type="GO" id="GO:0016020">
    <property type="term" value="C:membrane"/>
    <property type="evidence" value="ECO:0007669"/>
    <property type="project" value="UniProtKB-SubCell"/>
</dbReference>
<evidence type="ECO:0000256" key="11">
    <source>
        <dbReference type="SAM" id="MobiDB-lite"/>
    </source>
</evidence>
<evidence type="ECO:0000256" key="10">
    <source>
        <dbReference type="RuleBase" id="RU362081"/>
    </source>
</evidence>
<dbReference type="PANTHER" id="PTHR48085:SF5">
    <property type="entry name" value="CADMIUM_ZINC-TRANSPORTING ATPASE HMA4-RELATED"/>
    <property type="match status" value="1"/>
</dbReference>
<dbReference type="NCBIfam" id="TIGR01525">
    <property type="entry name" value="ATPase-IB_hvy"/>
    <property type="match status" value="1"/>
</dbReference>
<keyword evidence="4 10" id="KW-0479">Metal-binding</keyword>
<evidence type="ECO:0000256" key="3">
    <source>
        <dbReference type="ARBA" id="ARBA00022692"/>
    </source>
</evidence>
<dbReference type="FunFam" id="3.40.1110.10:FF:000043">
    <property type="entry name" value="Putative cadmium/zinc-transporting ATPase 3"/>
    <property type="match status" value="1"/>
</dbReference>
<dbReference type="InterPro" id="IPR001757">
    <property type="entry name" value="P_typ_ATPase"/>
</dbReference>
<dbReference type="Gene3D" id="3.30.70.100">
    <property type="match status" value="1"/>
</dbReference>
<evidence type="ECO:0000256" key="1">
    <source>
        <dbReference type="ARBA" id="ARBA00004141"/>
    </source>
</evidence>
<evidence type="ECO:0000256" key="9">
    <source>
        <dbReference type="ARBA" id="ARBA00023136"/>
    </source>
</evidence>